<dbReference type="PROSITE" id="PS50216">
    <property type="entry name" value="DHHC"/>
    <property type="match status" value="1"/>
</dbReference>
<sequence length="547" mass="60370">MLGYLTRIVRQIIPTFLTAYLLWAIKCTAVDVAYKHFLLNDQPVIAALYGAAAIFLLGHVTLLFTYLWFLSADHSLPSASPPDLDTVFECIPPPSNVHAIHSKQKDLDEHIIVRSHDHDAITQLVQRCETCDGAPKPGRVRHCRTCGKCRTAYDHHSPTLATCLTAPYLPAFLAILILGTLATFLLAAPLYTHLWYHGVKAWDMSRSDGMRSQPLLWPDLPRWWPDSQPWWPDSLSWPDSPLHLWTAQSISFIQAWDGVPSFEVAGMFLLAHILAGIAIFLLYSLVSNIRVGDFTIDMWRAATYDKALDAAAMSYALGEDMSDKTAAALARFSPKLWFFVPTPTPTHSTRSAGSFGEGVLGVVLPILDGERPYDLGPASNWDNLVADGRGWFWVLPWNAIEPLNQDRSVVINPAVKARLEETAREVLVLDKDHNGSNCANVTPGRKTKAQSQRDALGVKRENGLDHDHEQPAGPRRSSRRIASRSDDSGSDYKPTAAASRIPVNTALKKQRSSSALNATAAMATRSATRSASDTSTRGRATRPTPQP</sequence>
<evidence type="ECO:0000256" key="2">
    <source>
        <dbReference type="ARBA" id="ARBA00008574"/>
    </source>
</evidence>
<feature type="domain" description="Palmitoyltransferase DHHC" evidence="13">
    <location>
        <begin position="127"/>
        <end position="198"/>
    </location>
</feature>
<comment type="domain">
    <text evidence="11">The DHHC domain is required for palmitoyltransferase activity.</text>
</comment>
<dbReference type="Pfam" id="PF01529">
    <property type="entry name" value="DHHC"/>
    <property type="match status" value="1"/>
</dbReference>
<dbReference type="GO" id="GO:0019706">
    <property type="term" value="F:protein-cysteine S-palmitoyltransferase activity"/>
    <property type="evidence" value="ECO:0007669"/>
    <property type="project" value="UniProtKB-EC"/>
</dbReference>
<comment type="similarity">
    <text evidence="2 11">Belongs to the DHHC palmitoyltransferase family.</text>
</comment>
<keyword evidence="3 11" id="KW-0808">Transferase</keyword>
<keyword evidence="15" id="KW-1185">Reference proteome</keyword>
<dbReference type="InterPro" id="IPR001594">
    <property type="entry name" value="Palmitoyltrfase_DHHC"/>
</dbReference>
<protein>
    <recommendedName>
        <fullName evidence="11">Palmitoyltransferase</fullName>
        <ecNumber evidence="11">2.3.1.225</ecNumber>
    </recommendedName>
</protein>
<evidence type="ECO:0000256" key="7">
    <source>
        <dbReference type="ARBA" id="ARBA00023139"/>
    </source>
</evidence>
<keyword evidence="4 11" id="KW-0812">Transmembrane</keyword>
<evidence type="ECO:0000256" key="10">
    <source>
        <dbReference type="ARBA" id="ARBA00048048"/>
    </source>
</evidence>
<evidence type="ECO:0000256" key="1">
    <source>
        <dbReference type="ARBA" id="ARBA00004127"/>
    </source>
</evidence>
<evidence type="ECO:0000256" key="11">
    <source>
        <dbReference type="RuleBase" id="RU079119"/>
    </source>
</evidence>
<dbReference type="GO" id="GO:0005794">
    <property type="term" value="C:Golgi apparatus"/>
    <property type="evidence" value="ECO:0007669"/>
    <property type="project" value="TreeGrafter"/>
</dbReference>
<gene>
    <name evidence="14" type="ORF">EHS24_006814</name>
</gene>
<keyword evidence="7" id="KW-0564">Palmitate</keyword>
<evidence type="ECO:0000256" key="8">
    <source>
        <dbReference type="ARBA" id="ARBA00023288"/>
    </source>
</evidence>
<keyword evidence="9 11" id="KW-0012">Acyltransferase</keyword>
<name>A0A427XWQ9_9TREE</name>
<evidence type="ECO:0000256" key="4">
    <source>
        <dbReference type="ARBA" id="ARBA00022692"/>
    </source>
</evidence>
<proteinExistence type="inferred from homology"/>
<feature type="region of interest" description="Disordered" evidence="12">
    <location>
        <begin position="433"/>
        <end position="547"/>
    </location>
</feature>
<evidence type="ECO:0000256" key="5">
    <source>
        <dbReference type="ARBA" id="ARBA00022989"/>
    </source>
</evidence>
<feature type="compositionally biased region" description="Basic and acidic residues" evidence="12">
    <location>
        <begin position="456"/>
        <end position="470"/>
    </location>
</feature>
<feature type="transmembrane region" description="Helical" evidence="11">
    <location>
        <begin position="168"/>
        <end position="196"/>
    </location>
</feature>
<dbReference type="EMBL" id="RSCE01000004">
    <property type="protein sequence ID" value="RSH83155.1"/>
    <property type="molecule type" value="Genomic_DNA"/>
</dbReference>
<feature type="transmembrane region" description="Helical" evidence="11">
    <location>
        <begin position="12"/>
        <end position="34"/>
    </location>
</feature>
<dbReference type="GO" id="GO:0005783">
    <property type="term" value="C:endoplasmic reticulum"/>
    <property type="evidence" value="ECO:0007669"/>
    <property type="project" value="TreeGrafter"/>
</dbReference>
<dbReference type="EC" id="2.3.1.225" evidence="11"/>
<dbReference type="PANTHER" id="PTHR22883">
    <property type="entry name" value="ZINC FINGER DHHC DOMAIN CONTAINING PROTEIN"/>
    <property type="match status" value="1"/>
</dbReference>
<dbReference type="PANTHER" id="PTHR22883:SF301">
    <property type="entry name" value="PALMITOYLTRANSFERASE ZDHHC12"/>
    <property type="match status" value="1"/>
</dbReference>
<feature type="compositionally biased region" description="Low complexity" evidence="12">
    <location>
        <begin position="512"/>
        <end position="547"/>
    </location>
</feature>
<keyword evidence="5 11" id="KW-1133">Transmembrane helix</keyword>
<evidence type="ECO:0000313" key="14">
    <source>
        <dbReference type="EMBL" id="RSH83155.1"/>
    </source>
</evidence>
<evidence type="ECO:0000256" key="9">
    <source>
        <dbReference type="ARBA" id="ARBA00023315"/>
    </source>
</evidence>
<keyword evidence="6 11" id="KW-0472">Membrane</keyword>
<organism evidence="14 15">
    <name type="scientific">Apiotrichum porosum</name>
    <dbReference type="NCBI Taxonomy" id="105984"/>
    <lineage>
        <taxon>Eukaryota</taxon>
        <taxon>Fungi</taxon>
        <taxon>Dikarya</taxon>
        <taxon>Basidiomycota</taxon>
        <taxon>Agaricomycotina</taxon>
        <taxon>Tremellomycetes</taxon>
        <taxon>Trichosporonales</taxon>
        <taxon>Trichosporonaceae</taxon>
        <taxon>Apiotrichum</taxon>
    </lineage>
</organism>
<keyword evidence="8" id="KW-0449">Lipoprotein</keyword>
<feature type="transmembrane region" description="Helical" evidence="11">
    <location>
        <begin position="264"/>
        <end position="286"/>
    </location>
</feature>
<dbReference type="GO" id="GO:0006612">
    <property type="term" value="P:protein targeting to membrane"/>
    <property type="evidence" value="ECO:0007669"/>
    <property type="project" value="TreeGrafter"/>
</dbReference>
<comment type="catalytic activity">
    <reaction evidence="10 11">
        <text>L-cysteinyl-[protein] + hexadecanoyl-CoA = S-hexadecanoyl-L-cysteinyl-[protein] + CoA</text>
        <dbReference type="Rhea" id="RHEA:36683"/>
        <dbReference type="Rhea" id="RHEA-COMP:10131"/>
        <dbReference type="Rhea" id="RHEA-COMP:11032"/>
        <dbReference type="ChEBI" id="CHEBI:29950"/>
        <dbReference type="ChEBI" id="CHEBI:57287"/>
        <dbReference type="ChEBI" id="CHEBI:57379"/>
        <dbReference type="ChEBI" id="CHEBI:74151"/>
        <dbReference type="EC" id="2.3.1.225"/>
    </reaction>
</comment>
<dbReference type="InterPro" id="IPR039859">
    <property type="entry name" value="PFA4/ZDH16/20/ERF2-like"/>
</dbReference>
<reference evidence="14 15" key="1">
    <citation type="submission" date="2018-11" db="EMBL/GenBank/DDBJ databases">
        <title>Genome sequence of Apiotrichum porosum DSM 27194.</title>
        <authorList>
            <person name="Aliyu H."/>
            <person name="Gorte O."/>
            <person name="Ochsenreither K."/>
        </authorList>
    </citation>
    <scope>NUCLEOTIDE SEQUENCE [LARGE SCALE GENOMIC DNA]</scope>
    <source>
        <strain evidence="14 15">DSM 27194</strain>
    </source>
</reference>
<evidence type="ECO:0000256" key="12">
    <source>
        <dbReference type="SAM" id="MobiDB-lite"/>
    </source>
</evidence>
<comment type="caution">
    <text evidence="14">The sequence shown here is derived from an EMBL/GenBank/DDBJ whole genome shotgun (WGS) entry which is preliminary data.</text>
</comment>
<dbReference type="AlphaFoldDB" id="A0A427XWQ9"/>
<dbReference type="Proteomes" id="UP000279236">
    <property type="component" value="Unassembled WGS sequence"/>
</dbReference>
<evidence type="ECO:0000256" key="6">
    <source>
        <dbReference type="ARBA" id="ARBA00023136"/>
    </source>
</evidence>
<dbReference type="GeneID" id="39591357"/>
<feature type="transmembrane region" description="Helical" evidence="11">
    <location>
        <begin position="46"/>
        <end position="69"/>
    </location>
</feature>
<evidence type="ECO:0000256" key="3">
    <source>
        <dbReference type="ARBA" id="ARBA00022679"/>
    </source>
</evidence>
<evidence type="ECO:0000313" key="15">
    <source>
        <dbReference type="Proteomes" id="UP000279236"/>
    </source>
</evidence>
<comment type="subcellular location">
    <subcellularLocation>
        <location evidence="1">Endomembrane system</location>
        <topology evidence="1">Multi-pass membrane protein</topology>
    </subcellularLocation>
</comment>
<accession>A0A427XWQ9</accession>
<evidence type="ECO:0000259" key="13">
    <source>
        <dbReference type="Pfam" id="PF01529"/>
    </source>
</evidence>
<dbReference type="OrthoDB" id="302728at2759"/>
<dbReference type="RefSeq" id="XP_028477107.1">
    <property type="nucleotide sequence ID" value="XM_028622215.1"/>
</dbReference>